<gene>
    <name evidence="1" type="ORF">S01H1_13517</name>
</gene>
<proteinExistence type="predicted"/>
<name>X0S670_9ZZZZ</name>
<reference evidence="1" key="1">
    <citation type="journal article" date="2014" name="Front. Microbiol.">
        <title>High frequency of phylogenetically diverse reductive dehalogenase-homologous genes in deep subseafloor sedimentary metagenomes.</title>
        <authorList>
            <person name="Kawai M."/>
            <person name="Futagami T."/>
            <person name="Toyoda A."/>
            <person name="Takaki Y."/>
            <person name="Nishi S."/>
            <person name="Hori S."/>
            <person name="Arai W."/>
            <person name="Tsubouchi T."/>
            <person name="Morono Y."/>
            <person name="Uchiyama I."/>
            <person name="Ito T."/>
            <person name="Fujiyama A."/>
            <person name="Inagaki F."/>
            <person name="Takami H."/>
        </authorList>
    </citation>
    <scope>NUCLEOTIDE SEQUENCE</scope>
    <source>
        <strain evidence="1">Expedition CK06-06</strain>
    </source>
</reference>
<evidence type="ECO:0000313" key="1">
    <source>
        <dbReference type="EMBL" id="GAF76484.1"/>
    </source>
</evidence>
<organism evidence="1">
    <name type="scientific">marine sediment metagenome</name>
    <dbReference type="NCBI Taxonomy" id="412755"/>
    <lineage>
        <taxon>unclassified sequences</taxon>
        <taxon>metagenomes</taxon>
        <taxon>ecological metagenomes</taxon>
    </lineage>
</organism>
<dbReference type="AlphaFoldDB" id="X0S670"/>
<dbReference type="EMBL" id="BARS01006977">
    <property type="protein sequence ID" value="GAF76484.1"/>
    <property type="molecule type" value="Genomic_DNA"/>
</dbReference>
<feature type="non-terminal residue" evidence="1">
    <location>
        <position position="1"/>
    </location>
</feature>
<accession>X0S670</accession>
<comment type="caution">
    <text evidence="1">The sequence shown here is derived from an EMBL/GenBank/DDBJ whole genome shotgun (WGS) entry which is preliminary data.</text>
</comment>
<sequence length="74" mass="8570">NRVERVVKPSYFVSTPVTVATIAVLIENFVLPPYREGTLYTVVTQQCKIFGDLQPESEFSQCEWQYHQEAMILM</sequence>
<protein>
    <submittedName>
        <fullName evidence="1">Uncharacterized protein</fullName>
    </submittedName>
</protein>